<dbReference type="OrthoDB" id="3142841at2759"/>
<feature type="transmembrane region" description="Helical" evidence="1">
    <location>
        <begin position="117"/>
        <end position="137"/>
    </location>
</feature>
<evidence type="ECO:0000313" key="2">
    <source>
        <dbReference type="EMBL" id="KAF4963487.1"/>
    </source>
</evidence>
<comment type="caution">
    <text evidence="2">The sequence shown here is derived from an EMBL/GenBank/DDBJ whole genome shotgun (WGS) entry which is preliminary data.</text>
</comment>
<dbReference type="PANTHER" id="PTHR33927:SF1">
    <property type="entry name" value="TRANSMEMBRANE PROTEIN"/>
    <property type="match status" value="1"/>
</dbReference>
<evidence type="ECO:0000256" key="1">
    <source>
        <dbReference type="SAM" id="Phobius"/>
    </source>
</evidence>
<keyword evidence="1" id="KW-0812">Transmembrane</keyword>
<protein>
    <submittedName>
        <fullName evidence="2">Uncharacterized protein</fullName>
    </submittedName>
</protein>
<name>A0A8H4TSZ3_9HYPO</name>
<accession>A0A8H4TSZ3</accession>
<reference evidence="2" key="2">
    <citation type="submission" date="2020-05" db="EMBL/GenBank/DDBJ databases">
        <authorList>
            <person name="Kim H.-S."/>
            <person name="Proctor R.H."/>
            <person name="Brown D.W."/>
        </authorList>
    </citation>
    <scope>NUCLEOTIDE SEQUENCE</scope>
    <source>
        <strain evidence="2">NRRL 20472</strain>
    </source>
</reference>
<dbReference type="PANTHER" id="PTHR33927">
    <property type="entry name" value="TRANSMEMBRANE PROTEIN"/>
    <property type="match status" value="1"/>
</dbReference>
<dbReference type="Proteomes" id="UP000622797">
    <property type="component" value="Unassembled WGS sequence"/>
</dbReference>
<dbReference type="AlphaFoldDB" id="A0A8H4TSZ3"/>
<dbReference type="InterPro" id="IPR052979">
    <property type="entry name" value="Adenylate-forming_domain"/>
</dbReference>
<sequence>MLLDVSIPWISTRGFLPSGRSDLHDVHDAHEDAEKGLHDASQSVPAIPPLAYFEAEPTTSNNVTGRPLQAPPAEPGNSLRLPTLKVMKLIPAPRQSANGAMSRWILFHLWFNTYRKFFLLCTSLNLAAMILAGLGHFPYAMNHSGAMVLGNLLFAVLGDFTKKLVSDPPKMVWTRELKFAGVGHTSAMYRRGLRVCTGTGIGAALSTCIQSPNCFLIWIGSDQDKTFGTTISDLVHRNIEPDRMILWDTKKRGGRPDTMKLLRETWDSFKPEVVFITSNKQGNDEIMEGCYKSGIPAFGTLWDF</sequence>
<keyword evidence="1" id="KW-0472">Membrane</keyword>
<keyword evidence="1" id="KW-1133">Transmembrane helix</keyword>
<keyword evidence="3" id="KW-1185">Reference proteome</keyword>
<reference evidence="2" key="1">
    <citation type="journal article" date="2020" name="BMC Genomics">
        <title>Correction to: Identification and distribution of gene clusters required for synthesis of sphingolipid metabolism inhibitors in diverse species of the filamentous fungus Fusarium.</title>
        <authorList>
            <person name="Kim H.S."/>
            <person name="Lohmar J.M."/>
            <person name="Busman M."/>
            <person name="Brown D.W."/>
            <person name="Naumann T.A."/>
            <person name="Divon H.H."/>
            <person name="Lysoe E."/>
            <person name="Uhlig S."/>
            <person name="Proctor R.H."/>
        </authorList>
    </citation>
    <scope>NUCLEOTIDE SEQUENCE</scope>
    <source>
        <strain evidence="2">NRRL 20472</strain>
    </source>
</reference>
<dbReference type="EMBL" id="JABEXW010000470">
    <property type="protein sequence ID" value="KAF4963487.1"/>
    <property type="molecule type" value="Genomic_DNA"/>
</dbReference>
<gene>
    <name evidence="2" type="ORF">FSARC_8496</name>
</gene>
<proteinExistence type="predicted"/>
<evidence type="ECO:0000313" key="3">
    <source>
        <dbReference type="Proteomes" id="UP000622797"/>
    </source>
</evidence>
<organism evidence="2 3">
    <name type="scientific">Fusarium sarcochroum</name>
    <dbReference type="NCBI Taxonomy" id="1208366"/>
    <lineage>
        <taxon>Eukaryota</taxon>
        <taxon>Fungi</taxon>
        <taxon>Dikarya</taxon>
        <taxon>Ascomycota</taxon>
        <taxon>Pezizomycotina</taxon>
        <taxon>Sordariomycetes</taxon>
        <taxon>Hypocreomycetidae</taxon>
        <taxon>Hypocreales</taxon>
        <taxon>Nectriaceae</taxon>
        <taxon>Fusarium</taxon>
        <taxon>Fusarium lateritium species complex</taxon>
    </lineage>
</organism>